<feature type="signal peptide" evidence="2">
    <location>
        <begin position="1"/>
        <end position="27"/>
    </location>
</feature>
<dbReference type="Gramene" id="RZC68129">
    <property type="protein sequence ID" value="RZC68129"/>
    <property type="gene ID" value="C5167_031390"/>
</dbReference>
<reference evidence="3 4" key="1">
    <citation type="journal article" date="2018" name="Science">
        <title>The opium poppy genome and morphinan production.</title>
        <authorList>
            <person name="Guo L."/>
            <person name="Winzer T."/>
            <person name="Yang X."/>
            <person name="Li Y."/>
            <person name="Ning Z."/>
            <person name="He Z."/>
            <person name="Teodor R."/>
            <person name="Lu Y."/>
            <person name="Bowser T.A."/>
            <person name="Graham I.A."/>
            <person name="Ye K."/>
        </authorList>
    </citation>
    <scope>NUCLEOTIDE SEQUENCE [LARGE SCALE GENOMIC DNA]</scope>
    <source>
        <strain evidence="4">cv. HN1</strain>
        <tissue evidence="3">Leaves</tissue>
    </source>
</reference>
<feature type="compositionally biased region" description="Basic and acidic residues" evidence="1">
    <location>
        <begin position="81"/>
        <end position="98"/>
    </location>
</feature>
<evidence type="ECO:0000313" key="3">
    <source>
        <dbReference type="EMBL" id="RZC68129.1"/>
    </source>
</evidence>
<keyword evidence="4" id="KW-1185">Reference proteome</keyword>
<accession>A0A4Y7K867</accession>
<evidence type="ECO:0000256" key="2">
    <source>
        <dbReference type="SAM" id="SignalP"/>
    </source>
</evidence>
<sequence>MAETRSLIIACVFICTLFASNTLMCTAEVDFECNLYTPTAALCGEVILGTVKPAIVGSCYSPEACEILCSRLGSRARTKERKSGKCAVDDDKPGQEMA</sequence>
<dbReference type="EMBL" id="CM010721">
    <property type="protein sequence ID" value="RZC68129.1"/>
    <property type="molecule type" value="Genomic_DNA"/>
</dbReference>
<gene>
    <name evidence="3" type="ORF">C5167_031390</name>
</gene>
<keyword evidence="2" id="KW-0732">Signal</keyword>
<feature type="region of interest" description="Disordered" evidence="1">
    <location>
        <begin position="75"/>
        <end position="98"/>
    </location>
</feature>
<evidence type="ECO:0008006" key="5">
    <source>
        <dbReference type="Google" id="ProtNLM"/>
    </source>
</evidence>
<feature type="chain" id="PRO_5021371588" description="Bifunctional inhibitor/plant lipid transfer protein/seed storage helical domain-containing protein" evidence="2">
    <location>
        <begin position="28"/>
        <end position="98"/>
    </location>
</feature>
<evidence type="ECO:0000313" key="4">
    <source>
        <dbReference type="Proteomes" id="UP000316621"/>
    </source>
</evidence>
<feature type="non-terminal residue" evidence="3">
    <location>
        <position position="98"/>
    </location>
</feature>
<name>A0A4Y7K867_PAPSO</name>
<evidence type="ECO:0000256" key="1">
    <source>
        <dbReference type="SAM" id="MobiDB-lite"/>
    </source>
</evidence>
<dbReference type="Proteomes" id="UP000316621">
    <property type="component" value="Chromosome 7"/>
</dbReference>
<proteinExistence type="predicted"/>
<protein>
    <recommendedName>
        <fullName evidence="5">Bifunctional inhibitor/plant lipid transfer protein/seed storage helical domain-containing protein</fullName>
    </recommendedName>
</protein>
<dbReference type="AlphaFoldDB" id="A0A4Y7K867"/>
<organism evidence="3 4">
    <name type="scientific">Papaver somniferum</name>
    <name type="common">Opium poppy</name>
    <dbReference type="NCBI Taxonomy" id="3469"/>
    <lineage>
        <taxon>Eukaryota</taxon>
        <taxon>Viridiplantae</taxon>
        <taxon>Streptophyta</taxon>
        <taxon>Embryophyta</taxon>
        <taxon>Tracheophyta</taxon>
        <taxon>Spermatophyta</taxon>
        <taxon>Magnoliopsida</taxon>
        <taxon>Ranunculales</taxon>
        <taxon>Papaveraceae</taxon>
        <taxon>Papaveroideae</taxon>
        <taxon>Papaver</taxon>
    </lineage>
</organism>